<evidence type="ECO:0000256" key="1">
    <source>
        <dbReference type="ARBA" id="ARBA00023284"/>
    </source>
</evidence>
<sequence>MQKDFGDVKVEFEVGGRGDFVVECDGKIIFSKKALKDERFPEVGEISQLLKEN</sequence>
<protein>
    <recommendedName>
        <fullName evidence="4">SelT/SelW/SelH family protein</fullName>
    </recommendedName>
</protein>
<dbReference type="InterPro" id="IPR011893">
    <property type="entry name" value="Selenoprotein_Rdx-typ"/>
</dbReference>
<comment type="caution">
    <text evidence="2">The sequence shown here is derived from an EMBL/GenBank/DDBJ whole genome shotgun (WGS) entry which is preliminary data.</text>
</comment>
<keyword evidence="1" id="KW-0676">Redox-active center</keyword>
<gene>
    <name evidence="2" type="ORF">FDW42_08740</name>
</gene>
<organism evidence="2 3">
    <name type="scientific">Campylobacter helveticus</name>
    <dbReference type="NCBI Taxonomy" id="28898"/>
    <lineage>
        <taxon>Bacteria</taxon>
        <taxon>Pseudomonadati</taxon>
        <taxon>Campylobacterota</taxon>
        <taxon>Epsilonproteobacteria</taxon>
        <taxon>Campylobacterales</taxon>
        <taxon>Campylobacteraceae</taxon>
        <taxon>Campylobacter</taxon>
    </lineage>
</organism>
<dbReference type="Proteomes" id="UP000306813">
    <property type="component" value="Unassembled WGS sequence"/>
</dbReference>
<name>A0AAX2UHN0_9BACT</name>
<accession>A0AAX2UHN0</accession>
<evidence type="ECO:0000313" key="3">
    <source>
        <dbReference type="Proteomes" id="UP000306813"/>
    </source>
</evidence>
<dbReference type="Pfam" id="PF10262">
    <property type="entry name" value="Rdx"/>
    <property type="match status" value="1"/>
</dbReference>
<dbReference type="EMBL" id="VDBS01000069">
    <property type="protein sequence ID" value="TNB55709.1"/>
    <property type="molecule type" value="Genomic_DNA"/>
</dbReference>
<dbReference type="Gene3D" id="3.40.30.10">
    <property type="entry name" value="Glutaredoxin"/>
    <property type="match status" value="1"/>
</dbReference>
<dbReference type="AlphaFoldDB" id="A0AAX2UHN0"/>
<proteinExistence type="predicted"/>
<evidence type="ECO:0000313" key="2">
    <source>
        <dbReference type="EMBL" id="TNB55709.1"/>
    </source>
</evidence>
<reference evidence="2 3" key="1">
    <citation type="submission" date="2019-05" db="EMBL/GenBank/DDBJ databases">
        <title>Draft genomes of eight strains of Campylobacter helveticus isolated from cats and a dog in New Zealand.</title>
        <authorList>
            <person name="Bojanic K."/>
            <person name="Midwinter A.C."/>
            <person name="Biggs P.J."/>
            <person name="Acke E."/>
            <person name="Cornelius A.J."/>
            <person name="Marshall J.C."/>
        </authorList>
    </citation>
    <scope>NUCLEOTIDE SEQUENCE [LARGE SCALE GENOMIC DNA]</scope>
    <source>
        <strain evidence="2 3">ACP123b</strain>
    </source>
</reference>
<evidence type="ECO:0008006" key="4">
    <source>
        <dbReference type="Google" id="ProtNLM"/>
    </source>
</evidence>